<gene>
    <name evidence="2" type="ORF">NMSP_1225</name>
</gene>
<sequence length="115" mass="13878">MKYTPTDVFHEGHMIEIQRVMEKLRADLEYHEQKIRLIKYEIAQIDLSEISLSSICSHTIKDVEFHEEKMREVIKELNKNEKLLSDEIKQMERSQTARDDERRHNKRRENEGGRP</sequence>
<dbReference type="Proteomes" id="UP000249949">
    <property type="component" value="Chromosome"/>
</dbReference>
<dbReference type="KEGG" id="nct:NMSP_1225"/>
<protein>
    <submittedName>
        <fullName evidence="2">Uncharacterized protein</fullName>
    </submittedName>
</protein>
<accession>A0A2Z2HVL2</accession>
<evidence type="ECO:0000256" key="1">
    <source>
        <dbReference type="SAM" id="MobiDB-lite"/>
    </source>
</evidence>
<dbReference type="RefSeq" id="WP_086907886.1">
    <property type="nucleotide sequence ID" value="NZ_CP021324.1"/>
</dbReference>
<dbReference type="GeneID" id="32901675"/>
<name>A0A2Z2HVL2_9ARCH</name>
<proteinExistence type="predicted"/>
<keyword evidence="3" id="KW-1185">Reference proteome</keyword>
<dbReference type="EMBL" id="CP021324">
    <property type="protein sequence ID" value="ARS64840.1"/>
    <property type="molecule type" value="Genomic_DNA"/>
</dbReference>
<evidence type="ECO:0000313" key="3">
    <source>
        <dbReference type="Proteomes" id="UP000249949"/>
    </source>
</evidence>
<evidence type="ECO:0000313" key="2">
    <source>
        <dbReference type="EMBL" id="ARS64840.1"/>
    </source>
</evidence>
<dbReference type="AlphaFoldDB" id="A0A2Z2HVL2"/>
<reference evidence="2 3" key="1">
    <citation type="journal article" date="2017" name="Environ. Microbiol.">
        <title>Genome and epigenome of a novel marine Thaumarchaeota strain suggest viral infection, phosphorothioation DNA modification and multiple restriction systems.</title>
        <authorList>
            <person name="Ahlgren N.A."/>
            <person name="Chen Y."/>
            <person name="Needham D.M."/>
            <person name="Parada A.E."/>
            <person name="Sachdeva R."/>
            <person name="Trinh V."/>
            <person name="Chen T."/>
            <person name="Fuhrman J.A."/>
        </authorList>
    </citation>
    <scope>NUCLEOTIDE SEQUENCE [LARGE SCALE GENOMIC DNA]</scope>
    <source>
        <strain evidence="2 3">SPOT01</strain>
    </source>
</reference>
<feature type="region of interest" description="Disordered" evidence="1">
    <location>
        <begin position="84"/>
        <end position="115"/>
    </location>
</feature>
<organism evidence="2 3">
    <name type="scientific">Candidatus Nitrosomarinus catalinensis</name>
    <dbReference type="NCBI Taxonomy" id="1898749"/>
    <lineage>
        <taxon>Archaea</taxon>
        <taxon>Nitrososphaerota</taxon>
        <taxon>Nitrososphaeria</taxon>
        <taxon>Nitrosopumilales</taxon>
        <taxon>Nitrosopumilaceae</taxon>
        <taxon>Candidatus Nitrosomarinus</taxon>
    </lineage>
</organism>